<proteinExistence type="predicted"/>
<evidence type="ECO:0000313" key="2">
    <source>
        <dbReference type="Proteomes" id="UP001597010"/>
    </source>
</evidence>
<reference evidence="2" key="1">
    <citation type="journal article" date="2019" name="Int. J. Syst. Evol. Microbiol.">
        <title>The Global Catalogue of Microorganisms (GCM) 10K type strain sequencing project: providing services to taxonomists for standard genome sequencing and annotation.</title>
        <authorList>
            <consortium name="The Broad Institute Genomics Platform"/>
            <consortium name="The Broad Institute Genome Sequencing Center for Infectious Disease"/>
            <person name="Wu L."/>
            <person name="Ma J."/>
        </authorList>
    </citation>
    <scope>NUCLEOTIDE SEQUENCE [LARGE SCALE GENOMIC DNA]</scope>
    <source>
        <strain evidence="2">CCUG 61484</strain>
    </source>
</reference>
<protein>
    <recommendedName>
        <fullName evidence="3">Transglycosylase SLT domain-containing protein</fullName>
    </recommendedName>
</protein>
<dbReference type="RefSeq" id="WP_377117325.1">
    <property type="nucleotide sequence ID" value="NZ_JBHTHZ010000014.1"/>
</dbReference>
<dbReference type="EMBL" id="JBHTHZ010000014">
    <property type="protein sequence ID" value="MFD0795177.1"/>
    <property type="molecule type" value="Genomic_DNA"/>
</dbReference>
<dbReference type="Proteomes" id="UP001597010">
    <property type="component" value="Unassembled WGS sequence"/>
</dbReference>
<keyword evidence="2" id="KW-1185">Reference proteome</keyword>
<name>A0ABW3AWB6_9SPHI</name>
<evidence type="ECO:0000313" key="1">
    <source>
        <dbReference type="EMBL" id="MFD0795177.1"/>
    </source>
</evidence>
<evidence type="ECO:0008006" key="3">
    <source>
        <dbReference type="Google" id="ProtNLM"/>
    </source>
</evidence>
<gene>
    <name evidence="1" type="ORF">ACFQZX_16260</name>
</gene>
<sequence length="249" mass="28776">MFAKKICSVLIAGVMLFASLSVQAKNYRRLLNRHYQKAETSAEAIRPLLQKYARLYNENPRLLEAVVFPELMRYNAVFNVIETGSLMSLYTRLGSDYADFSIGRFQMKPSFALSVENYVLQNTDKPWARALKFDEISTEDTYEARSARIDRLSDVEWQVKYLIAVFKCIKQKHAAYLNKISLRQQIVFIATAYNCGWDKSTATINCFTTKCYYCISPWQTGRKYNFADIALQRFAELKYPNKAIAYTAA</sequence>
<organism evidence="1 2">
    <name type="scientific">Mucilaginibacter litoreus</name>
    <dbReference type="NCBI Taxonomy" id="1048221"/>
    <lineage>
        <taxon>Bacteria</taxon>
        <taxon>Pseudomonadati</taxon>
        <taxon>Bacteroidota</taxon>
        <taxon>Sphingobacteriia</taxon>
        <taxon>Sphingobacteriales</taxon>
        <taxon>Sphingobacteriaceae</taxon>
        <taxon>Mucilaginibacter</taxon>
    </lineage>
</organism>
<accession>A0ABW3AWB6</accession>
<comment type="caution">
    <text evidence="1">The sequence shown here is derived from an EMBL/GenBank/DDBJ whole genome shotgun (WGS) entry which is preliminary data.</text>
</comment>